<dbReference type="GO" id="GO:0000287">
    <property type="term" value="F:magnesium ion binding"/>
    <property type="evidence" value="ECO:0007669"/>
    <property type="project" value="UniProtKB-UniRule"/>
</dbReference>
<protein>
    <recommendedName>
        <fullName evidence="11">Hydroxyethylthiazole kinase</fullName>
        <ecNumber evidence="11">2.7.1.50</ecNumber>
    </recommendedName>
    <alternativeName>
        <fullName evidence="11">4-methyl-5-beta-hydroxyethylthiazole kinase</fullName>
        <shortName evidence="11">TH kinase</shortName>
        <shortName evidence="11">Thz kinase</shortName>
    </alternativeName>
</protein>
<feature type="binding site" evidence="11">
    <location>
        <position position="45"/>
    </location>
    <ligand>
        <name>substrate</name>
    </ligand>
</feature>
<dbReference type="GO" id="GO:0004417">
    <property type="term" value="F:hydroxyethylthiazole kinase activity"/>
    <property type="evidence" value="ECO:0007669"/>
    <property type="project" value="UniProtKB-UniRule"/>
</dbReference>
<evidence type="ECO:0000256" key="10">
    <source>
        <dbReference type="ARBA" id="ARBA00022977"/>
    </source>
</evidence>
<comment type="pathway">
    <text evidence="3 11">Cofactor biosynthesis; thiamine diphosphate biosynthesis; 4-methyl-5-(2-phosphoethyl)-thiazole from 5-(2-hydroxyethyl)-4-methylthiazole: step 1/1.</text>
</comment>
<dbReference type="STRING" id="571915.CMUST_05720"/>
<organism evidence="12 13">
    <name type="scientific">Corynebacterium mustelae</name>
    <dbReference type="NCBI Taxonomy" id="571915"/>
    <lineage>
        <taxon>Bacteria</taxon>
        <taxon>Bacillati</taxon>
        <taxon>Actinomycetota</taxon>
        <taxon>Actinomycetes</taxon>
        <taxon>Mycobacteriales</taxon>
        <taxon>Corynebacteriaceae</taxon>
        <taxon>Corynebacterium</taxon>
    </lineage>
</organism>
<keyword evidence="7 11" id="KW-0418">Kinase</keyword>
<comment type="catalytic activity">
    <reaction evidence="1 11">
        <text>5-(2-hydroxyethyl)-4-methylthiazole + ATP = 4-methyl-5-(2-phosphooxyethyl)-thiazole + ADP + H(+)</text>
        <dbReference type="Rhea" id="RHEA:24212"/>
        <dbReference type="ChEBI" id="CHEBI:15378"/>
        <dbReference type="ChEBI" id="CHEBI:17957"/>
        <dbReference type="ChEBI" id="CHEBI:30616"/>
        <dbReference type="ChEBI" id="CHEBI:58296"/>
        <dbReference type="ChEBI" id="CHEBI:456216"/>
        <dbReference type="EC" id="2.7.1.50"/>
    </reaction>
</comment>
<dbReference type="Pfam" id="PF02110">
    <property type="entry name" value="HK"/>
    <property type="match status" value="1"/>
</dbReference>
<gene>
    <name evidence="11" type="primary">thiM</name>
    <name evidence="12" type="ORF">CMUST_05720</name>
</gene>
<evidence type="ECO:0000256" key="6">
    <source>
        <dbReference type="ARBA" id="ARBA00022741"/>
    </source>
</evidence>
<evidence type="ECO:0000256" key="3">
    <source>
        <dbReference type="ARBA" id="ARBA00004868"/>
    </source>
</evidence>
<feature type="binding site" evidence="11">
    <location>
        <position position="193"/>
    </location>
    <ligand>
        <name>substrate</name>
    </ligand>
</feature>
<dbReference type="SUPFAM" id="SSF53613">
    <property type="entry name" value="Ribokinase-like"/>
    <property type="match status" value="1"/>
</dbReference>
<feature type="binding site" evidence="11">
    <location>
        <position position="120"/>
    </location>
    <ligand>
        <name>ATP</name>
        <dbReference type="ChEBI" id="CHEBI:30616"/>
    </ligand>
</feature>
<dbReference type="KEGG" id="cmv:CMUST_05720"/>
<keyword evidence="6 11" id="KW-0547">Nucleotide-binding</keyword>
<dbReference type="PATRIC" id="fig|571915.4.peg.1215"/>
<dbReference type="HAMAP" id="MF_00228">
    <property type="entry name" value="Thz_kinase"/>
    <property type="match status" value="1"/>
</dbReference>
<dbReference type="AlphaFoldDB" id="A0A0G3GY66"/>
<dbReference type="OrthoDB" id="8909021at2"/>
<comment type="similarity">
    <text evidence="11">Belongs to the Thz kinase family.</text>
</comment>
<dbReference type="Gene3D" id="3.40.1190.20">
    <property type="match status" value="1"/>
</dbReference>
<evidence type="ECO:0000256" key="11">
    <source>
        <dbReference type="HAMAP-Rule" id="MF_00228"/>
    </source>
</evidence>
<evidence type="ECO:0000256" key="2">
    <source>
        <dbReference type="ARBA" id="ARBA00001946"/>
    </source>
</evidence>
<reference evidence="13" key="2">
    <citation type="submission" date="2015-05" db="EMBL/GenBank/DDBJ databases">
        <title>Complete genome sequence of Corynebacterium mustelae DSM 45274, isolated from various tissues of a male ferret with lethal sepsis.</title>
        <authorList>
            <person name="Ruckert C."/>
            <person name="Albersmeier A."/>
            <person name="Winkler A."/>
            <person name="Tauch A."/>
        </authorList>
    </citation>
    <scope>NUCLEOTIDE SEQUENCE [LARGE SCALE GENOMIC DNA]</scope>
    <source>
        <strain evidence="13">DSM 45274</strain>
    </source>
</reference>
<evidence type="ECO:0000256" key="4">
    <source>
        <dbReference type="ARBA" id="ARBA00022679"/>
    </source>
</evidence>
<dbReference type="GO" id="GO:0009229">
    <property type="term" value="P:thiamine diphosphate biosynthetic process"/>
    <property type="evidence" value="ECO:0007669"/>
    <property type="project" value="UniProtKB-UniRule"/>
</dbReference>
<keyword evidence="4 11" id="KW-0808">Transferase</keyword>
<reference evidence="12 13" key="1">
    <citation type="journal article" date="2015" name="Genome Announc.">
        <title>Complete Genome Sequence of the Type Strain Corynebacterium mustelae DSM 45274, Isolated from Various Tissues of a Male Ferret with Lethal Sepsis.</title>
        <authorList>
            <person name="Ruckert C."/>
            <person name="Eimer J."/>
            <person name="Winkler A."/>
            <person name="Tauch A."/>
        </authorList>
    </citation>
    <scope>NUCLEOTIDE SEQUENCE [LARGE SCALE GENOMIC DNA]</scope>
    <source>
        <strain evidence="12 13">DSM 45274</strain>
    </source>
</reference>
<dbReference type="EMBL" id="CP011542">
    <property type="protein sequence ID" value="AKK05480.1"/>
    <property type="molecule type" value="Genomic_DNA"/>
</dbReference>
<keyword evidence="10 11" id="KW-0784">Thiamine biosynthesis</keyword>
<dbReference type="RefSeq" id="WP_047261683.1">
    <property type="nucleotide sequence ID" value="NZ_CP011542.1"/>
</dbReference>
<sequence>MLLIPARQISGEIRENSPLVGCITNTVVTNYTANLLLAVGAAPAMVDIVGEAGLFTGVSDATLINLGTPTPEQREAALEAASFAHAAGRIWVLDPVAVGSLPVRTDLAKDLLTHLPVVIRGNASEIIALAGKGVGGRGVDSSDSVGEAIVAAQALSQTYGSIVAISGEVDAIVQGNTVVRIAGGSALLTKVTGAGCALGALIGAAASTNKDILSGVVAAHVMYAAASEKAAARCTGPGTFGVYFLDELAALTDADLDRISVSVEKIGAGDTAGGMGQ</sequence>
<dbReference type="InterPro" id="IPR000417">
    <property type="entry name" value="Hyethyz_kinase"/>
</dbReference>
<evidence type="ECO:0000256" key="7">
    <source>
        <dbReference type="ARBA" id="ARBA00022777"/>
    </source>
</evidence>
<comment type="function">
    <text evidence="11">Catalyzes the phosphorylation of the hydroxyl group of 4-methyl-5-beta-hydroxyethylthiazole (THZ).</text>
</comment>
<dbReference type="NCBIfam" id="NF006830">
    <property type="entry name" value="PRK09355.1"/>
    <property type="match status" value="1"/>
</dbReference>
<dbReference type="InterPro" id="IPR029056">
    <property type="entry name" value="Ribokinase-like"/>
</dbReference>
<dbReference type="GO" id="GO:0005524">
    <property type="term" value="F:ATP binding"/>
    <property type="evidence" value="ECO:0007669"/>
    <property type="project" value="UniProtKB-UniRule"/>
</dbReference>
<keyword evidence="8 11" id="KW-0067">ATP-binding</keyword>
<comment type="cofactor">
    <cofactor evidence="2 11">
        <name>Mg(2+)</name>
        <dbReference type="ChEBI" id="CHEBI:18420"/>
    </cofactor>
</comment>
<evidence type="ECO:0000256" key="5">
    <source>
        <dbReference type="ARBA" id="ARBA00022723"/>
    </source>
</evidence>
<keyword evidence="13" id="KW-1185">Reference proteome</keyword>
<dbReference type="CDD" id="cd01170">
    <property type="entry name" value="THZ_kinase"/>
    <property type="match status" value="1"/>
</dbReference>
<feature type="binding site" evidence="11">
    <location>
        <position position="166"/>
    </location>
    <ligand>
        <name>ATP</name>
        <dbReference type="ChEBI" id="CHEBI:30616"/>
    </ligand>
</feature>
<dbReference type="Proteomes" id="UP000035199">
    <property type="component" value="Chromosome"/>
</dbReference>
<keyword evidence="5 11" id="KW-0479">Metal-binding</keyword>
<accession>A0A0G3GY66</accession>
<dbReference type="UniPathway" id="UPA00060">
    <property type="reaction ID" value="UER00139"/>
</dbReference>
<keyword evidence="9 11" id="KW-0460">Magnesium</keyword>
<evidence type="ECO:0000256" key="8">
    <source>
        <dbReference type="ARBA" id="ARBA00022840"/>
    </source>
</evidence>
<dbReference type="PIRSF" id="PIRSF000513">
    <property type="entry name" value="Thz_kinase"/>
    <property type="match status" value="1"/>
</dbReference>
<evidence type="ECO:0000313" key="12">
    <source>
        <dbReference type="EMBL" id="AKK05480.1"/>
    </source>
</evidence>
<dbReference type="EC" id="2.7.1.50" evidence="11"/>
<evidence type="ECO:0000256" key="1">
    <source>
        <dbReference type="ARBA" id="ARBA00001771"/>
    </source>
</evidence>
<evidence type="ECO:0000256" key="9">
    <source>
        <dbReference type="ARBA" id="ARBA00022842"/>
    </source>
</evidence>
<dbReference type="PRINTS" id="PR01099">
    <property type="entry name" value="HYETHTZKNASE"/>
</dbReference>
<evidence type="ECO:0000313" key="13">
    <source>
        <dbReference type="Proteomes" id="UP000035199"/>
    </source>
</evidence>
<proteinExistence type="inferred from homology"/>
<dbReference type="GO" id="GO:0009228">
    <property type="term" value="P:thiamine biosynthetic process"/>
    <property type="evidence" value="ECO:0007669"/>
    <property type="project" value="UniProtKB-KW"/>
</dbReference>
<name>A0A0G3GY66_9CORY</name>